<dbReference type="Pfam" id="PF09350">
    <property type="entry name" value="DJC28_CD"/>
    <property type="match status" value="1"/>
</dbReference>
<evidence type="ECO:0000259" key="1">
    <source>
        <dbReference type="Pfam" id="PF09350"/>
    </source>
</evidence>
<keyword evidence="3" id="KW-1185">Reference proteome</keyword>
<name>A0A1H9KS68_9BACI</name>
<organism evidence="2 3">
    <name type="scientific">Piscibacillus halophilus</name>
    <dbReference type="NCBI Taxonomy" id="571933"/>
    <lineage>
        <taxon>Bacteria</taxon>
        <taxon>Bacillati</taxon>
        <taxon>Bacillota</taxon>
        <taxon>Bacilli</taxon>
        <taxon>Bacillales</taxon>
        <taxon>Bacillaceae</taxon>
        <taxon>Piscibacillus</taxon>
    </lineage>
</organism>
<gene>
    <name evidence="2" type="ORF">SAMN05216362_14019</name>
</gene>
<proteinExistence type="predicted"/>
<dbReference type="RefSeq" id="WP_091775291.1">
    <property type="nucleotide sequence ID" value="NZ_CAESCL010000063.1"/>
</dbReference>
<evidence type="ECO:0000313" key="2">
    <source>
        <dbReference type="EMBL" id="SER01757.1"/>
    </source>
</evidence>
<dbReference type="STRING" id="571933.SAMN05216362_14019"/>
<dbReference type="InterPro" id="IPR018961">
    <property type="entry name" value="DnaJ_homolog_subfam-C_membr-28"/>
</dbReference>
<dbReference type="OrthoDB" id="9798476at2"/>
<protein>
    <recommendedName>
        <fullName evidence="1">DnaJ homologue subfamily C member 28 conserved domain-containing protein</fullName>
    </recommendedName>
</protein>
<dbReference type="AlphaFoldDB" id="A0A1H9KS68"/>
<evidence type="ECO:0000313" key="3">
    <source>
        <dbReference type="Proteomes" id="UP000199427"/>
    </source>
</evidence>
<sequence length="112" mass="13118">MDKKYNDLIGDMIKKNNYEYEKDLPGKGKPLPKDYMEKDTLQHFQKIAKDAGFLPPWLKLQKEISALIQTAETERDIKIINKKIKKYNGICPTPMQRSLVSLDHLEKAKNIW</sequence>
<dbReference type="EMBL" id="FOES01000040">
    <property type="protein sequence ID" value="SER01757.1"/>
    <property type="molecule type" value="Genomic_DNA"/>
</dbReference>
<dbReference type="Proteomes" id="UP000199427">
    <property type="component" value="Unassembled WGS sequence"/>
</dbReference>
<feature type="domain" description="DnaJ homologue subfamily C member 28 conserved" evidence="1">
    <location>
        <begin position="22"/>
        <end position="70"/>
    </location>
</feature>
<reference evidence="2 3" key="1">
    <citation type="submission" date="2016-10" db="EMBL/GenBank/DDBJ databases">
        <authorList>
            <person name="de Groot N.N."/>
        </authorList>
    </citation>
    <scope>NUCLEOTIDE SEQUENCE [LARGE SCALE GENOMIC DNA]</scope>
    <source>
        <strain evidence="2 3">DSM 21633</strain>
    </source>
</reference>
<accession>A0A1H9KS68</accession>